<name>A0A1U7D4M7_9RHOB</name>
<evidence type="ECO:0000256" key="11">
    <source>
        <dbReference type="ARBA" id="ARBA00025614"/>
    </source>
</evidence>
<keyword evidence="7 13" id="KW-0406">Ion transport</keyword>
<keyword evidence="16" id="KW-0732">Signal</keyword>
<comment type="similarity">
    <text evidence="1 13 14">Belongs to the ATPase B chain family.</text>
</comment>
<dbReference type="STRING" id="1229727.Ga0080559_TMP2276"/>
<keyword evidence="8 13" id="KW-0472">Membrane</keyword>
<dbReference type="OrthoDB" id="8479836at2"/>
<evidence type="ECO:0000256" key="2">
    <source>
        <dbReference type="ARBA" id="ARBA00022448"/>
    </source>
</evidence>
<dbReference type="PANTHER" id="PTHR33445:SF1">
    <property type="entry name" value="ATP SYNTHASE SUBUNIT B"/>
    <property type="match status" value="1"/>
</dbReference>
<evidence type="ECO:0000256" key="3">
    <source>
        <dbReference type="ARBA" id="ARBA00022547"/>
    </source>
</evidence>
<dbReference type="Proteomes" id="UP000186559">
    <property type="component" value="Chromosome"/>
</dbReference>
<reference evidence="17 18" key="1">
    <citation type="submission" date="2016-03" db="EMBL/GenBank/DDBJ databases">
        <title>Deep-sea bacteria in the southern Pacific.</title>
        <authorList>
            <person name="Tang K."/>
        </authorList>
    </citation>
    <scope>NUCLEOTIDE SEQUENCE [LARGE SCALE GENOMIC DNA]</scope>
    <source>
        <strain evidence="17 18">JLT2016</strain>
    </source>
</reference>
<keyword evidence="18" id="KW-1185">Reference proteome</keyword>
<comment type="function">
    <text evidence="11">Component of the F(0) channel, it forms part of the peripheral stalk, linking F(1) to F(0). The b'-subunit is a diverged and duplicated form of b found in plants and photosynthetic bacteria.</text>
</comment>
<dbReference type="GO" id="GO:0046933">
    <property type="term" value="F:proton-transporting ATP synthase activity, rotational mechanism"/>
    <property type="evidence" value="ECO:0007669"/>
    <property type="project" value="UniProtKB-UniRule"/>
</dbReference>
<dbReference type="Pfam" id="PF00430">
    <property type="entry name" value="ATP-synt_B"/>
    <property type="match status" value="1"/>
</dbReference>
<feature type="signal peptide" evidence="16">
    <location>
        <begin position="1"/>
        <end position="20"/>
    </location>
</feature>
<dbReference type="InterPro" id="IPR050059">
    <property type="entry name" value="ATP_synthase_B_chain"/>
</dbReference>
<dbReference type="RefSeq" id="WP_076623226.1">
    <property type="nucleotide sequence ID" value="NZ_BMEW01000005.1"/>
</dbReference>
<evidence type="ECO:0000256" key="6">
    <source>
        <dbReference type="ARBA" id="ARBA00022989"/>
    </source>
</evidence>
<evidence type="ECO:0000313" key="18">
    <source>
        <dbReference type="Proteomes" id="UP000186559"/>
    </source>
</evidence>
<dbReference type="EMBL" id="CP014796">
    <property type="protein sequence ID" value="APX23072.1"/>
    <property type="molecule type" value="Genomic_DNA"/>
</dbReference>
<evidence type="ECO:0000256" key="13">
    <source>
        <dbReference type="HAMAP-Rule" id="MF_01398"/>
    </source>
</evidence>
<dbReference type="KEGG" id="tpro:Ga0080559_TMP2276"/>
<evidence type="ECO:0000256" key="9">
    <source>
        <dbReference type="ARBA" id="ARBA00023310"/>
    </source>
</evidence>
<dbReference type="HAMAP" id="MF_01398">
    <property type="entry name" value="ATP_synth_b_bprime"/>
    <property type="match status" value="1"/>
</dbReference>
<feature type="transmembrane region" description="Helical" evidence="13">
    <location>
        <begin position="30"/>
        <end position="49"/>
    </location>
</feature>
<accession>A0A1U7D4M7</accession>
<dbReference type="GO" id="GO:0045259">
    <property type="term" value="C:proton-transporting ATP synthase complex"/>
    <property type="evidence" value="ECO:0007669"/>
    <property type="project" value="UniProtKB-KW"/>
</dbReference>
<evidence type="ECO:0000256" key="4">
    <source>
        <dbReference type="ARBA" id="ARBA00022692"/>
    </source>
</evidence>
<organism evidence="17 18">
    <name type="scientific">Salipiger profundus</name>
    <dbReference type="NCBI Taxonomy" id="1229727"/>
    <lineage>
        <taxon>Bacteria</taxon>
        <taxon>Pseudomonadati</taxon>
        <taxon>Pseudomonadota</taxon>
        <taxon>Alphaproteobacteria</taxon>
        <taxon>Rhodobacterales</taxon>
        <taxon>Roseobacteraceae</taxon>
        <taxon>Salipiger</taxon>
    </lineage>
</organism>
<evidence type="ECO:0000256" key="8">
    <source>
        <dbReference type="ARBA" id="ARBA00023136"/>
    </source>
</evidence>
<comment type="subcellular location">
    <subcellularLocation>
        <location evidence="13">Cell membrane</location>
        <topology evidence="13">Single-pass membrane protein</topology>
    </subcellularLocation>
    <subcellularLocation>
        <location evidence="12">Endomembrane system</location>
        <topology evidence="12">Single-pass membrane protein</topology>
    </subcellularLocation>
</comment>
<proteinExistence type="inferred from homology"/>
<evidence type="ECO:0000256" key="16">
    <source>
        <dbReference type="SAM" id="SignalP"/>
    </source>
</evidence>
<evidence type="ECO:0000256" key="12">
    <source>
        <dbReference type="ARBA" id="ARBA00037847"/>
    </source>
</evidence>
<dbReference type="CDD" id="cd06503">
    <property type="entry name" value="ATP-synt_Fo_b"/>
    <property type="match status" value="1"/>
</dbReference>
<sequence length="187" mass="20363" precursor="true">MRKLITSSIIAAGFATPALAASGPFFSLRNTNFVVLLAFLLFLAVLAYFKVPGLLGKMLDKRSEGIRDELDEARALREEAQTVLASYERKQQEMTEQADRIVAQARQEAESAAEKAREDLDASIKRRLAAAEEQIASAQASAVKDVRDRAAEVAVAAARDVIAQQTSAADKNRMIDESISEVGTKLH</sequence>
<evidence type="ECO:0000256" key="7">
    <source>
        <dbReference type="ARBA" id="ARBA00023065"/>
    </source>
</evidence>
<gene>
    <name evidence="13" type="primary">atpF</name>
    <name evidence="17" type="ORF">Ga0080559_TMP2276</name>
</gene>
<keyword evidence="4 13" id="KW-0812">Transmembrane</keyword>
<evidence type="ECO:0000256" key="1">
    <source>
        <dbReference type="ARBA" id="ARBA00005513"/>
    </source>
</evidence>
<evidence type="ECO:0000256" key="15">
    <source>
        <dbReference type="SAM" id="Coils"/>
    </source>
</evidence>
<feature type="chain" id="PRO_5010558179" description="ATP synthase subunit b" evidence="16">
    <location>
        <begin position="21"/>
        <end position="187"/>
    </location>
</feature>
<feature type="coiled-coil region" evidence="15">
    <location>
        <begin position="63"/>
        <end position="126"/>
    </location>
</feature>
<evidence type="ECO:0000256" key="10">
    <source>
        <dbReference type="ARBA" id="ARBA00025198"/>
    </source>
</evidence>
<keyword evidence="2 13" id="KW-0813">Transport</keyword>
<dbReference type="GO" id="GO:0005886">
    <property type="term" value="C:plasma membrane"/>
    <property type="evidence" value="ECO:0007669"/>
    <property type="project" value="UniProtKB-SubCell"/>
</dbReference>
<evidence type="ECO:0000313" key="17">
    <source>
        <dbReference type="EMBL" id="APX23072.1"/>
    </source>
</evidence>
<evidence type="ECO:0000256" key="14">
    <source>
        <dbReference type="RuleBase" id="RU003848"/>
    </source>
</evidence>
<keyword evidence="9 13" id="KW-0066">ATP synthesis</keyword>
<comment type="function">
    <text evidence="10 13">F(1)F(0) ATP synthase produces ATP from ADP in the presence of a proton or sodium gradient. F-type ATPases consist of two structural domains, F(1) containing the extramembraneous catalytic core and F(0) containing the membrane proton channel, linked together by a central stalk and a peripheral stalk. During catalysis, ATP synthesis in the catalytic domain of F(1) is coupled via a rotary mechanism of the central stalk subunits to proton translocation.</text>
</comment>
<protein>
    <recommendedName>
        <fullName evidence="13">ATP synthase subunit b</fullName>
    </recommendedName>
    <alternativeName>
        <fullName evidence="13">ATP synthase F(0) sector subunit b</fullName>
    </alternativeName>
    <alternativeName>
        <fullName evidence="13">ATPase subunit I</fullName>
    </alternativeName>
    <alternativeName>
        <fullName evidence="13">F-type ATPase subunit b</fullName>
        <shortName evidence="13">F-ATPase subunit b</shortName>
    </alternativeName>
</protein>
<keyword evidence="15" id="KW-0175">Coiled coil</keyword>
<dbReference type="AlphaFoldDB" id="A0A1U7D4M7"/>
<dbReference type="GO" id="GO:0046961">
    <property type="term" value="F:proton-transporting ATPase activity, rotational mechanism"/>
    <property type="evidence" value="ECO:0007669"/>
    <property type="project" value="TreeGrafter"/>
</dbReference>
<evidence type="ECO:0000256" key="5">
    <source>
        <dbReference type="ARBA" id="ARBA00022781"/>
    </source>
</evidence>
<comment type="subunit">
    <text evidence="13">F-type ATPases have 2 components, F(1) - the catalytic core - and F(0) - the membrane proton channel. F(1) has five subunits: alpha(3), beta(3), gamma(1), delta(1), epsilon(1). F(0) has three main subunits: a(1), b(2) and c(10-14). The alpha and beta chains form an alternating ring which encloses part of the gamma chain. F(1) is attached to F(0) by a central stalk formed by the gamma and epsilon chains, while a peripheral stalk is formed by the delta and b chains.</text>
</comment>
<dbReference type="InterPro" id="IPR002146">
    <property type="entry name" value="ATP_synth_b/b'su_bac/chlpt"/>
</dbReference>
<keyword evidence="5 13" id="KW-0375">Hydrogen ion transport</keyword>
<keyword evidence="6 13" id="KW-1133">Transmembrane helix</keyword>
<keyword evidence="3 13" id="KW-0138">CF(0)</keyword>
<keyword evidence="13" id="KW-1003">Cell membrane</keyword>
<dbReference type="NCBIfam" id="NF009989">
    <property type="entry name" value="PRK13455.1"/>
    <property type="match status" value="1"/>
</dbReference>
<dbReference type="GO" id="GO:0012505">
    <property type="term" value="C:endomembrane system"/>
    <property type="evidence" value="ECO:0007669"/>
    <property type="project" value="UniProtKB-SubCell"/>
</dbReference>
<dbReference type="PANTHER" id="PTHR33445">
    <property type="entry name" value="ATP SYNTHASE SUBUNIT B', CHLOROPLASTIC"/>
    <property type="match status" value="1"/>
</dbReference>